<dbReference type="Pfam" id="PF00881">
    <property type="entry name" value="Nitroreductase"/>
    <property type="match status" value="1"/>
</dbReference>
<feature type="binding site" description="in other chain" evidence="8">
    <location>
        <begin position="11"/>
        <end position="13"/>
    </location>
    <ligand>
        <name>FMN</name>
        <dbReference type="ChEBI" id="CHEBI:58210"/>
        <note>ligand shared between dimeric partners</note>
    </ligand>
</feature>
<keyword evidence="4 7" id="KW-0521">NADP</keyword>
<feature type="domain" description="Nitroreductase" evidence="9">
    <location>
        <begin position="8"/>
        <end position="169"/>
    </location>
</feature>
<evidence type="ECO:0000256" key="2">
    <source>
        <dbReference type="ARBA" id="ARBA00022630"/>
    </source>
</evidence>
<name>A0A0D5NGT8_9BACL</name>
<reference evidence="10 11" key="1">
    <citation type="journal article" date="2015" name="J. Biotechnol.">
        <title>Complete genome sequence of Paenibacillus beijingensis 7188(T) (=DSM 24997(T)), a novel rhizobacterium from jujube garden soil.</title>
        <authorList>
            <person name="Kwak Y."/>
            <person name="Shin J.H."/>
        </authorList>
    </citation>
    <scope>NUCLEOTIDE SEQUENCE [LARGE SCALE GENOMIC DNA]</scope>
    <source>
        <strain evidence="10 11">DSM 24997</strain>
    </source>
</reference>
<comment type="similarity">
    <text evidence="1 7">Belongs to the nitroreductase family.</text>
</comment>
<evidence type="ECO:0000256" key="3">
    <source>
        <dbReference type="ARBA" id="ARBA00022643"/>
    </source>
</evidence>
<dbReference type="GO" id="GO:0016491">
    <property type="term" value="F:oxidoreductase activity"/>
    <property type="evidence" value="ECO:0007669"/>
    <property type="project" value="UniProtKB-UniRule"/>
</dbReference>
<dbReference type="HOGENOM" id="CLU_070764_5_1_9"/>
<dbReference type="InterPro" id="IPR052530">
    <property type="entry name" value="NAD(P)H_nitroreductase"/>
</dbReference>
<dbReference type="SUPFAM" id="SSF55469">
    <property type="entry name" value="FMN-dependent nitroreductase-like"/>
    <property type="match status" value="1"/>
</dbReference>
<evidence type="ECO:0000256" key="5">
    <source>
        <dbReference type="ARBA" id="ARBA00023002"/>
    </source>
</evidence>
<dbReference type="EMBL" id="CP011058">
    <property type="protein sequence ID" value="AJY74350.1"/>
    <property type="molecule type" value="Genomic_DNA"/>
</dbReference>
<evidence type="ECO:0000256" key="8">
    <source>
        <dbReference type="PIRSR" id="PIRSR000232-1"/>
    </source>
</evidence>
<dbReference type="InterPro" id="IPR000415">
    <property type="entry name" value="Nitroreductase-like"/>
</dbReference>
<dbReference type="STRING" id="1126833.VN24_06890"/>
<evidence type="ECO:0000313" key="10">
    <source>
        <dbReference type="EMBL" id="AJY74350.1"/>
    </source>
</evidence>
<dbReference type="CDD" id="cd02135">
    <property type="entry name" value="YdjA-like"/>
    <property type="match status" value="1"/>
</dbReference>
<evidence type="ECO:0000256" key="1">
    <source>
        <dbReference type="ARBA" id="ARBA00007118"/>
    </source>
</evidence>
<keyword evidence="6 7" id="KW-0520">NAD</keyword>
<organism evidence="10 11">
    <name type="scientific">Paenibacillus beijingensis</name>
    <dbReference type="NCBI Taxonomy" id="1126833"/>
    <lineage>
        <taxon>Bacteria</taxon>
        <taxon>Bacillati</taxon>
        <taxon>Bacillota</taxon>
        <taxon>Bacilli</taxon>
        <taxon>Bacillales</taxon>
        <taxon>Paenibacillaceae</taxon>
        <taxon>Paenibacillus</taxon>
    </lineage>
</organism>
<dbReference type="PATRIC" id="fig|1126833.4.peg.1509"/>
<dbReference type="Gene3D" id="3.40.109.10">
    <property type="entry name" value="NADH Oxidase"/>
    <property type="match status" value="1"/>
</dbReference>
<evidence type="ECO:0000256" key="6">
    <source>
        <dbReference type="ARBA" id="ARBA00023027"/>
    </source>
</evidence>
<dbReference type="InterPro" id="IPR026021">
    <property type="entry name" value="YdjA-like"/>
</dbReference>
<sequence>MMELEQAIRERRSIGKVKPDAVERSVIEQLIEAATWAPNHYQTEPWKFIVMTGEGRRTLGRAYAAISDLGAADADDDERRQRLAREEAKALRAPVVIAAVYSPPAGSRAPQAEELAAVHAAVQNLLLSAHGHGLGAVWRSGDPMYHPRMKEAFGLEEQEELVGLIYIGYPDMEPLRSKRTDAKLKTVWLEE</sequence>
<dbReference type="PANTHER" id="PTHR43821:SF1">
    <property type="entry name" value="NAD(P)H NITROREDUCTASE YDJA-RELATED"/>
    <property type="match status" value="1"/>
</dbReference>
<proteinExistence type="inferred from homology"/>
<gene>
    <name evidence="10" type="ORF">VN24_06890</name>
</gene>
<dbReference type="PIRSF" id="PIRSF000232">
    <property type="entry name" value="YdjA"/>
    <property type="match status" value="1"/>
</dbReference>
<dbReference type="PANTHER" id="PTHR43821">
    <property type="entry name" value="NAD(P)H NITROREDUCTASE YDJA-RELATED"/>
    <property type="match status" value="1"/>
</dbReference>
<dbReference type="Proteomes" id="UP000032633">
    <property type="component" value="Chromosome"/>
</dbReference>
<evidence type="ECO:0000313" key="11">
    <source>
        <dbReference type="Proteomes" id="UP000032633"/>
    </source>
</evidence>
<keyword evidence="5 7" id="KW-0560">Oxidoreductase</keyword>
<reference evidence="11" key="2">
    <citation type="submission" date="2015-03" db="EMBL/GenBank/DDBJ databases">
        <title>Genome sequence of Paenibacillus beijingensis strain DSM 24997T.</title>
        <authorList>
            <person name="Kwak Y."/>
            <person name="Shin J.-H."/>
        </authorList>
    </citation>
    <scope>NUCLEOTIDE SEQUENCE [LARGE SCALE GENOMIC DNA]</scope>
    <source>
        <strain evidence="11">DSM 24997</strain>
    </source>
</reference>
<keyword evidence="2 7" id="KW-0285">Flavoprotein</keyword>
<evidence type="ECO:0000259" key="9">
    <source>
        <dbReference type="Pfam" id="PF00881"/>
    </source>
</evidence>
<dbReference type="RefSeq" id="WP_045669785.1">
    <property type="nucleotide sequence ID" value="NZ_CP011058.1"/>
</dbReference>
<dbReference type="InterPro" id="IPR029479">
    <property type="entry name" value="Nitroreductase"/>
</dbReference>
<comment type="cofactor">
    <cofactor evidence="8">
        <name>FMN</name>
        <dbReference type="ChEBI" id="CHEBI:58210"/>
    </cofactor>
    <text evidence="8">Binds 1 FMN per subunit.</text>
</comment>
<dbReference type="KEGG" id="pbj:VN24_06890"/>
<evidence type="ECO:0000256" key="7">
    <source>
        <dbReference type="PIRNR" id="PIRNR000232"/>
    </source>
</evidence>
<protein>
    <recommendedName>
        <fullName evidence="7">Putative NAD(P)H nitroreductase</fullName>
        <ecNumber evidence="7">1.-.-.-</ecNumber>
    </recommendedName>
</protein>
<dbReference type="EC" id="1.-.-.-" evidence="7"/>
<feature type="binding site" evidence="8">
    <location>
        <position position="40"/>
    </location>
    <ligand>
        <name>FMN</name>
        <dbReference type="ChEBI" id="CHEBI:58210"/>
        <note>ligand shared between dimeric partners</note>
    </ligand>
</feature>
<evidence type="ECO:0000256" key="4">
    <source>
        <dbReference type="ARBA" id="ARBA00022857"/>
    </source>
</evidence>
<accession>A0A0D5NGT8</accession>
<dbReference type="AlphaFoldDB" id="A0A0D5NGT8"/>
<keyword evidence="3 7" id="KW-0288">FMN</keyword>
<feature type="binding site" description="in other chain" evidence="8">
    <location>
        <begin position="138"/>
        <end position="140"/>
    </location>
    <ligand>
        <name>FMN</name>
        <dbReference type="ChEBI" id="CHEBI:58210"/>
        <note>ligand shared between dimeric partners</note>
    </ligand>
</feature>
<keyword evidence="11" id="KW-1185">Reference proteome</keyword>